<dbReference type="GeneID" id="59350738"/>
<dbReference type="Gene3D" id="2.30.30.490">
    <property type="match status" value="1"/>
</dbReference>
<feature type="compositionally biased region" description="Basic residues" evidence="1">
    <location>
        <begin position="13"/>
        <end position="23"/>
    </location>
</feature>
<organism evidence="3 4">
    <name type="scientific">Mycena indigotica</name>
    <dbReference type="NCBI Taxonomy" id="2126181"/>
    <lineage>
        <taxon>Eukaryota</taxon>
        <taxon>Fungi</taxon>
        <taxon>Dikarya</taxon>
        <taxon>Basidiomycota</taxon>
        <taxon>Agaricomycotina</taxon>
        <taxon>Agaricomycetes</taxon>
        <taxon>Agaricomycetidae</taxon>
        <taxon>Agaricales</taxon>
        <taxon>Marasmiineae</taxon>
        <taxon>Mycenaceae</taxon>
        <taxon>Mycena</taxon>
    </lineage>
</organism>
<dbReference type="Proteomes" id="UP000636479">
    <property type="component" value="Unassembled WGS sequence"/>
</dbReference>
<protein>
    <submittedName>
        <fullName evidence="3">BAH domain-containing protein</fullName>
    </submittedName>
</protein>
<evidence type="ECO:0000313" key="3">
    <source>
        <dbReference type="EMBL" id="KAF7292720.1"/>
    </source>
</evidence>
<dbReference type="CDD" id="cd04370">
    <property type="entry name" value="BAH"/>
    <property type="match status" value="1"/>
</dbReference>
<dbReference type="PANTHER" id="PTHR46364">
    <property type="entry name" value="OS08G0421900 PROTEIN"/>
    <property type="match status" value="1"/>
</dbReference>
<evidence type="ECO:0000259" key="2">
    <source>
        <dbReference type="PROSITE" id="PS51038"/>
    </source>
</evidence>
<dbReference type="GO" id="GO:0003682">
    <property type="term" value="F:chromatin binding"/>
    <property type="evidence" value="ECO:0007669"/>
    <property type="project" value="InterPro"/>
</dbReference>
<reference evidence="3" key="1">
    <citation type="submission" date="2020-05" db="EMBL/GenBank/DDBJ databases">
        <title>Mycena genomes resolve the evolution of fungal bioluminescence.</title>
        <authorList>
            <person name="Tsai I.J."/>
        </authorList>
    </citation>
    <scope>NUCLEOTIDE SEQUENCE</scope>
    <source>
        <strain evidence="3">171206Taipei</strain>
    </source>
</reference>
<dbReference type="EMBL" id="JACAZF010000011">
    <property type="protein sequence ID" value="KAF7292720.1"/>
    <property type="molecule type" value="Genomic_DNA"/>
</dbReference>
<feature type="compositionally biased region" description="Low complexity" evidence="1">
    <location>
        <begin position="1"/>
        <end position="10"/>
    </location>
</feature>
<dbReference type="PROSITE" id="PS51038">
    <property type="entry name" value="BAH"/>
    <property type="match status" value="1"/>
</dbReference>
<dbReference type="InterPro" id="IPR001025">
    <property type="entry name" value="BAH_dom"/>
</dbReference>
<proteinExistence type="predicted"/>
<dbReference type="Pfam" id="PF01426">
    <property type="entry name" value="BAH"/>
    <property type="match status" value="1"/>
</dbReference>
<accession>A0A8H6S7G5</accession>
<dbReference type="AlphaFoldDB" id="A0A8H6S7G5"/>
<name>A0A8H6S7G5_9AGAR</name>
<dbReference type="InterPro" id="IPR043151">
    <property type="entry name" value="BAH_sf"/>
</dbReference>
<gene>
    <name evidence="3" type="ORF">MIND_01170300</name>
</gene>
<evidence type="ECO:0000313" key="4">
    <source>
        <dbReference type="Proteomes" id="UP000636479"/>
    </source>
</evidence>
<feature type="region of interest" description="Disordered" evidence="1">
    <location>
        <begin position="1"/>
        <end position="28"/>
    </location>
</feature>
<dbReference type="RefSeq" id="XP_037215148.1">
    <property type="nucleotide sequence ID" value="XM_037368222.1"/>
</dbReference>
<feature type="domain" description="BAH" evidence="2">
    <location>
        <begin position="54"/>
        <end position="180"/>
    </location>
</feature>
<keyword evidence="4" id="KW-1185">Reference proteome</keyword>
<sequence>MSSSSNSTSTKGRWTHKKARSSTRGKLGELSEKEWNLLEPFDVLDLKDKDGNLESFHVSDTIAIVSSKDVSKLQLYDYWIGKIKGIRGESESSRAWVMVNWYYSPRDVKAQIPVFEPSPSARYERIYSHHCDIVSATHIAGKVSVFQLLEDNADQHPIPANSFFSRYYFDIKGGPKNFAVMQFTYHDPATSISTIHSAINIMRCDLCAGPYNPEAFDPDEIQRWCPAPECRRGFHHRCLDAADKKSEPFPSVTDLILARIANNDDTQSTDDGPPARLTHENLHCIPAQLLTLAAQPLVRGERFGVAGNIAMIAHARRTIHSALSDQSLPTCKTPYSFRSNHVDLNLDLWYKDPAFNGWEGAIIEELDPHRGEDRMRLLRCPQCTRAI</sequence>
<dbReference type="OrthoDB" id="10259622at2759"/>
<evidence type="ECO:0000256" key="1">
    <source>
        <dbReference type="SAM" id="MobiDB-lite"/>
    </source>
</evidence>
<comment type="caution">
    <text evidence="3">The sequence shown here is derived from an EMBL/GenBank/DDBJ whole genome shotgun (WGS) entry which is preliminary data.</text>
</comment>